<gene>
    <name evidence="1" type="ORF">NLU04_25585</name>
</gene>
<dbReference type="Proteomes" id="UP001058236">
    <property type="component" value="Chromosome"/>
</dbReference>
<evidence type="ECO:0000313" key="2">
    <source>
        <dbReference type="Proteomes" id="UP001058236"/>
    </source>
</evidence>
<sequence>MDLYVNHPVMALGSPDWISTDLKLAGAPAASNDTHVLVRVQPQTALIRVRLFQDHGESIAADPSFTTVFDGSLYLADRRFVIGDVMGESRFINIGGPQRWRVRAAVDDPKGRARAADVVLGAEEWSCAGLTPRGHEQ</sequence>
<dbReference type="EMBL" id="CP101397">
    <property type="protein sequence ID" value="UTR81611.1"/>
    <property type="molecule type" value="Genomic_DNA"/>
</dbReference>
<keyword evidence="2" id="KW-1185">Reference proteome</keyword>
<dbReference type="RefSeq" id="WP_255239659.1">
    <property type="nucleotide sequence ID" value="NZ_CP101397.1"/>
</dbReference>
<proteinExistence type="predicted"/>
<reference evidence="1" key="1">
    <citation type="submission" date="2022-07" db="EMBL/GenBank/DDBJ databases">
        <title>Genomic of Streptomyces cavourensis F2.</title>
        <authorList>
            <person name="Hu S."/>
            <person name="Liang W."/>
        </authorList>
    </citation>
    <scope>NUCLEOTIDE SEQUENCE</scope>
    <source>
        <strain evidence="1">F2</strain>
    </source>
</reference>
<accession>A0ABY5FD38</accession>
<name>A0ABY5FD38_9ACTN</name>
<protein>
    <submittedName>
        <fullName evidence="1">Uncharacterized protein</fullName>
    </submittedName>
</protein>
<organism evidence="1 2">
    <name type="scientific">Streptomyces cavourensis</name>
    <dbReference type="NCBI Taxonomy" id="67258"/>
    <lineage>
        <taxon>Bacteria</taxon>
        <taxon>Bacillati</taxon>
        <taxon>Actinomycetota</taxon>
        <taxon>Actinomycetes</taxon>
        <taxon>Kitasatosporales</taxon>
        <taxon>Streptomycetaceae</taxon>
        <taxon>Streptomyces</taxon>
    </lineage>
</organism>
<evidence type="ECO:0000313" key="1">
    <source>
        <dbReference type="EMBL" id="UTR81611.1"/>
    </source>
</evidence>